<dbReference type="Proteomes" id="UP001378592">
    <property type="component" value="Unassembled WGS sequence"/>
</dbReference>
<comment type="caution">
    <text evidence="4">The sequence shown here is derived from an EMBL/GenBank/DDBJ whole genome shotgun (WGS) entry which is preliminary data.</text>
</comment>
<protein>
    <recommendedName>
        <fullName evidence="3">C-type lectin domain-containing protein</fullName>
    </recommendedName>
</protein>
<dbReference type="Gene3D" id="3.10.100.10">
    <property type="entry name" value="Mannose-Binding Protein A, subunit A"/>
    <property type="match status" value="2"/>
</dbReference>
<dbReference type="SMART" id="SM00034">
    <property type="entry name" value="CLECT"/>
    <property type="match status" value="2"/>
</dbReference>
<evidence type="ECO:0000256" key="1">
    <source>
        <dbReference type="SAM" id="MobiDB-lite"/>
    </source>
</evidence>
<dbReference type="AlphaFoldDB" id="A0AAN9Z9Y5"/>
<dbReference type="PROSITE" id="PS50041">
    <property type="entry name" value="C_TYPE_LECTIN_2"/>
    <property type="match status" value="2"/>
</dbReference>
<gene>
    <name evidence="4" type="ORF">R5R35_007485</name>
</gene>
<dbReference type="InterPro" id="IPR016187">
    <property type="entry name" value="CTDL_fold"/>
</dbReference>
<feature type="signal peptide" evidence="2">
    <location>
        <begin position="1"/>
        <end position="20"/>
    </location>
</feature>
<feature type="region of interest" description="Disordered" evidence="1">
    <location>
        <begin position="226"/>
        <end position="248"/>
    </location>
</feature>
<keyword evidence="2" id="KW-0732">Signal</keyword>
<feature type="domain" description="C-type lectin" evidence="3">
    <location>
        <begin position="268"/>
        <end position="386"/>
    </location>
</feature>
<feature type="domain" description="C-type lectin" evidence="3">
    <location>
        <begin position="104"/>
        <end position="208"/>
    </location>
</feature>
<sequence length="390" mass="41650">MAARAACVLTLALAVAAVAAQQCSQLAAHYSVLATQDGPGPWAAELSVRRHAQSAREPVHFGVRPAATAHAHKVTVTLAGQLPLERASRDEDDGYEEGEHGGWYKVHRERVTWREALDACAAEGAHLAVVESPQEAADVSALLARHAPHASRELHAGFYALDYEGSFVTEQGQPLSATGYEGWGPGQPDMSICGRVDQQGLLRDGMCDWVEPASFLCERPPWRGPGVAASPPPPPALPPPPPVATPAAGAAPEGYAPVAPHGGARSAYKLHVRPATWWVAAATCAAEGARLAVLNAEAESYVVRELVRRAQAEGEGEGEGVHVLPYVYVGVSARLYFVDVLGRPLSEARYDLWATGYPAFKNCVAVNHNGTLWVTQCWAKYPFLCEYDSS</sequence>
<dbReference type="Pfam" id="PF00059">
    <property type="entry name" value="Lectin_C"/>
    <property type="match status" value="1"/>
</dbReference>
<feature type="compositionally biased region" description="Pro residues" evidence="1">
    <location>
        <begin position="230"/>
        <end position="244"/>
    </location>
</feature>
<evidence type="ECO:0000313" key="5">
    <source>
        <dbReference type="Proteomes" id="UP001378592"/>
    </source>
</evidence>
<proteinExistence type="predicted"/>
<dbReference type="InterPro" id="IPR001304">
    <property type="entry name" value="C-type_lectin-like"/>
</dbReference>
<dbReference type="EMBL" id="JAZDUA010000101">
    <property type="protein sequence ID" value="KAK7868034.1"/>
    <property type="molecule type" value="Genomic_DNA"/>
</dbReference>
<organism evidence="4 5">
    <name type="scientific">Gryllus longicercus</name>
    <dbReference type="NCBI Taxonomy" id="2509291"/>
    <lineage>
        <taxon>Eukaryota</taxon>
        <taxon>Metazoa</taxon>
        <taxon>Ecdysozoa</taxon>
        <taxon>Arthropoda</taxon>
        <taxon>Hexapoda</taxon>
        <taxon>Insecta</taxon>
        <taxon>Pterygota</taxon>
        <taxon>Neoptera</taxon>
        <taxon>Polyneoptera</taxon>
        <taxon>Orthoptera</taxon>
        <taxon>Ensifera</taxon>
        <taxon>Gryllidea</taxon>
        <taxon>Grylloidea</taxon>
        <taxon>Gryllidae</taxon>
        <taxon>Gryllinae</taxon>
        <taxon>Gryllus</taxon>
    </lineage>
</organism>
<evidence type="ECO:0000313" key="4">
    <source>
        <dbReference type="EMBL" id="KAK7868034.1"/>
    </source>
</evidence>
<accession>A0AAN9Z9Y5</accession>
<dbReference type="CDD" id="cd00037">
    <property type="entry name" value="CLECT"/>
    <property type="match status" value="2"/>
</dbReference>
<evidence type="ECO:0000259" key="3">
    <source>
        <dbReference type="PROSITE" id="PS50041"/>
    </source>
</evidence>
<dbReference type="InterPro" id="IPR050111">
    <property type="entry name" value="C-type_lectin/snaclec_domain"/>
</dbReference>
<name>A0AAN9Z9Y5_9ORTH</name>
<keyword evidence="5" id="KW-1185">Reference proteome</keyword>
<reference evidence="4 5" key="1">
    <citation type="submission" date="2024-03" db="EMBL/GenBank/DDBJ databases">
        <title>The genome assembly and annotation of the cricket Gryllus longicercus Weissman &amp; Gray.</title>
        <authorList>
            <person name="Szrajer S."/>
            <person name="Gray D."/>
            <person name="Ylla G."/>
        </authorList>
    </citation>
    <scope>NUCLEOTIDE SEQUENCE [LARGE SCALE GENOMIC DNA]</scope>
    <source>
        <strain evidence="4">DAG 2021-001</strain>
        <tissue evidence="4">Whole body minus gut</tissue>
    </source>
</reference>
<dbReference type="InterPro" id="IPR016186">
    <property type="entry name" value="C-type_lectin-like/link_sf"/>
</dbReference>
<evidence type="ECO:0000256" key="2">
    <source>
        <dbReference type="SAM" id="SignalP"/>
    </source>
</evidence>
<feature type="chain" id="PRO_5042860966" description="C-type lectin domain-containing protein" evidence="2">
    <location>
        <begin position="21"/>
        <end position="390"/>
    </location>
</feature>
<dbReference type="SUPFAM" id="SSF56436">
    <property type="entry name" value="C-type lectin-like"/>
    <property type="match status" value="2"/>
</dbReference>
<dbReference type="PANTHER" id="PTHR22803">
    <property type="entry name" value="MANNOSE, PHOSPHOLIPASE, LECTIN RECEPTOR RELATED"/>
    <property type="match status" value="1"/>
</dbReference>